<evidence type="ECO:0000313" key="2">
    <source>
        <dbReference type="Proteomes" id="UP000814033"/>
    </source>
</evidence>
<gene>
    <name evidence="1" type="ORF">FA95DRAFT_1578267</name>
</gene>
<proteinExistence type="predicted"/>
<organism evidence="1 2">
    <name type="scientific">Auriscalpium vulgare</name>
    <dbReference type="NCBI Taxonomy" id="40419"/>
    <lineage>
        <taxon>Eukaryota</taxon>
        <taxon>Fungi</taxon>
        <taxon>Dikarya</taxon>
        <taxon>Basidiomycota</taxon>
        <taxon>Agaricomycotina</taxon>
        <taxon>Agaricomycetes</taxon>
        <taxon>Russulales</taxon>
        <taxon>Auriscalpiaceae</taxon>
        <taxon>Auriscalpium</taxon>
    </lineage>
</organism>
<comment type="caution">
    <text evidence="1">The sequence shown here is derived from an EMBL/GenBank/DDBJ whole genome shotgun (WGS) entry which is preliminary data.</text>
</comment>
<reference evidence="1" key="1">
    <citation type="submission" date="2021-02" db="EMBL/GenBank/DDBJ databases">
        <authorList>
            <consortium name="DOE Joint Genome Institute"/>
            <person name="Ahrendt S."/>
            <person name="Looney B.P."/>
            <person name="Miyauchi S."/>
            <person name="Morin E."/>
            <person name="Drula E."/>
            <person name="Courty P.E."/>
            <person name="Chicoki N."/>
            <person name="Fauchery L."/>
            <person name="Kohler A."/>
            <person name="Kuo A."/>
            <person name="Labutti K."/>
            <person name="Pangilinan J."/>
            <person name="Lipzen A."/>
            <person name="Riley R."/>
            <person name="Andreopoulos W."/>
            <person name="He G."/>
            <person name="Johnson J."/>
            <person name="Barry K.W."/>
            <person name="Grigoriev I.V."/>
            <person name="Nagy L."/>
            <person name="Hibbett D."/>
            <person name="Henrissat B."/>
            <person name="Matheny P.B."/>
            <person name="Labbe J."/>
            <person name="Martin F."/>
        </authorList>
    </citation>
    <scope>NUCLEOTIDE SEQUENCE</scope>
    <source>
        <strain evidence="1">FP105234-sp</strain>
    </source>
</reference>
<dbReference type="EMBL" id="MU276529">
    <property type="protein sequence ID" value="KAI0038324.1"/>
    <property type="molecule type" value="Genomic_DNA"/>
</dbReference>
<protein>
    <submittedName>
        <fullName evidence="1">Uncharacterized protein</fullName>
    </submittedName>
</protein>
<dbReference type="Proteomes" id="UP000814033">
    <property type="component" value="Unassembled WGS sequence"/>
</dbReference>
<accession>A0ACB8R2I8</accession>
<name>A0ACB8R2I8_9AGAM</name>
<evidence type="ECO:0000313" key="1">
    <source>
        <dbReference type="EMBL" id="KAI0038324.1"/>
    </source>
</evidence>
<reference evidence="1" key="2">
    <citation type="journal article" date="2022" name="New Phytol.">
        <title>Evolutionary transition to the ectomycorrhizal habit in the genomes of a hyperdiverse lineage of mushroom-forming fungi.</title>
        <authorList>
            <person name="Looney B."/>
            <person name="Miyauchi S."/>
            <person name="Morin E."/>
            <person name="Drula E."/>
            <person name="Courty P.E."/>
            <person name="Kohler A."/>
            <person name="Kuo A."/>
            <person name="LaButti K."/>
            <person name="Pangilinan J."/>
            <person name="Lipzen A."/>
            <person name="Riley R."/>
            <person name="Andreopoulos W."/>
            <person name="He G."/>
            <person name="Johnson J."/>
            <person name="Nolan M."/>
            <person name="Tritt A."/>
            <person name="Barry K.W."/>
            <person name="Grigoriev I.V."/>
            <person name="Nagy L.G."/>
            <person name="Hibbett D."/>
            <person name="Henrissat B."/>
            <person name="Matheny P.B."/>
            <person name="Labbe J."/>
            <person name="Martin F.M."/>
        </authorList>
    </citation>
    <scope>NUCLEOTIDE SEQUENCE</scope>
    <source>
        <strain evidence="1">FP105234-sp</strain>
    </source>
</reference>
<sequence>MNSENRLYYVVEVATAPGLYDNIPSFFGALAGSPTFAYTVFPGIQDAFRAWAVLQFPAAFTTSSAAAWSLYPLDGSWSVRCNRPFDTVHPDDLWLLNPPREEECDDPPPPDSHLPLADVDDAPSTAWPPESAYMTPPASPPPSSPALLSSDIANGPPPAPPSTPSFEPAFDPAAPAEVLVVEETVVLADLVDRQELGGEHALREEGVDEGKLVDAGEGGRTDQDGVLLREQIDNAPEGQAYFAITRGFRVGVFTGPYERIRAHVAKYDGAHFCGFKEYQDAAAWFLEHALD</sequence>
<keyword evidence="2" id="KW-1185">Reference proteome</keyword>